<evidence type="ECO:0000256" key="1">
    <source>
        <dbReference type="SAM" id="MobiDB-lite"/>
    </source>
</evidence>
<feature type="compositionally biased region" description="Basic and acidic residues" evidence="1">
    <location>
        <begin position="23"/>
        <end position="34"/>
    </location>
</feature>
<dbReference type="AlphaFoldDB" id="A0A026VYS6"/>
<protein>
    <submittedName>
        <fullName evidence="2">Uncharacterized protein</fullName>
    </submittedName>
</protein>
<proteinExistence type="predicted"/>
<gene>
    <name evidence="2" type="ORF">X777_12965</name>
</gene>
<evidence type="ECO:0000313" key="3">
    <source>
        <dbReference type="Proteomes" id="UP000053097"/>
    </source>
</evidence>
<keyword evidence="3" id="KW-1185">Reference proteome</keyword>
<feature type="compositionally biased region" description="Basic and acidic residues" evidence="1">
    <location>
        <begin position="45"/>
        <end position="60"/>
    </location>
</feature>
<name>A0A026VYS6_OOCBI</name>
<organism evidence="2 3">
    <name type="scientific">Ooceraea biroi</name>
    <name type="common">Clonal raider ant</name>
    <name type="synonym">Cerapachys biroi</name>
    <dbReference type="NCBI Taxonomy" id="2015173"/>
    <lineage>
        <taxon>Eukaryota</taxon>
        <taxon>Metazoa</taxon>
        <taxon>Ecdysozoa</taxon>
        <taxon>Arthropoda</taxon>
        <taxon>Hexapoda</taxon>
        <taxon>Insecta</taxon>
        <taxon>Pterygota</taxon>
        <taxon>Neoptera</taxon>
        <taxon>Endopterygota</taxon>
        <taxon>Hymenoptera</taxon>
        <taxon>Apocrita</taxon>
        <taxon>Aculeata</taxon>
        <taxon>Formicoidea</taxon>
        <taxon>Formicidae</taxon>
        <taxon>Dorylinae</taxon>
        <taxon>Ooceraea</taxon>
    </lineage>
</organism>
<sequence length="130" mass="14657">MDPHTPSGIVHSVSIPQVVQVDEKPSSNLAEHKPTGLLEVLRGPKRLDEERPADLKTEKPNDDEEEEKKAYNNIIVGLLKKVNKSKEDRSVILQQLGDAVDKLGAIWERKEKQKSHVPRIIDIQEAVAER</sequence>
<reference evidence="2 3" key="1">
    <citation type="journal article" date="2014" name="Curr. Biol.">
        <title>The genome of the clonal raider ant Cerapachys biroi.</title>
        <authorList>
            <person name="Oxley P.R."/>
            <person name="Ji L."/>
            <person name="Fetter-Pruneda I."/>
            <person name="McKenzie S.K."/>
            <person name="Li C."/>
            <person name="Hu H."/>
            <person name="Zhang G."/>
            <person name="Kronauer D.J."/>
        </authorList>
    </citation>
    <scope>NUCLEOTIDE SEQUENCE [LARGE SCALE GENOMIC DNA]</scope>
</reference>
<dbReference type="EMBL" id="KK107563">
    <property type="protein sequence ID" value="EZA48927.1"/>
    <property type="molecule type" value="Genomic_DNA"/>
</dbReference>
<evidence type="ECO:0000313" key="2">
    <source>
        <dbReference type="EMBL" id="EZA48927.1"/>
    </source>
</evidence>
<accession>A0A026VYS6</accession>
<dbReference type="Proteomes" id="UP000053097">
    <property type="component" value="Unassembled WGS sequence"/>
</dbReference>
<feature type="region of interest" description="Disordered" evidence="1">
    <location>
        <begin position="23"/>
        <end position="67"/>
    </location>
</feature>